<dbReference type="Proteomes" id="UP001345963">
    <property type="component" value="Unassembled WGS sequence"/>
</dbReference>
<name>A0ABU7A1V1_9TELE</name>
<keyword evidence="3" id="KW-1185">Reference proteome</keyword>
<evidence type="ECO:0000313" key="2">
    <source>
        <dbReference type="EMBL" id="MED6231982.1"/>
    </source>
</evidence>
<sequence>MYTEKHSAFAADSEFTLFVCLCLAFVLFVTSWVFISLLVKRRPEQQPHSRNIFQPRKLKCWSQIFVVASAEVLLTVPVRGYHMLIFNTNVICAFNVVIQLFMQQSKLNLVGQVCIYF</sequence>
<gene>
    <name evidence="2" type="ORF">ATANTOWER_016707</name>
</gene>
<comment type="caution">
    <text evidence="2">The sequence shown here is derived from an EMBL/GenBank/DDBJ whole genome shotgun (WGS) entry which is preliminary data.</text>
</comment>
<feature type="transmembrane region" description="Helical" evidence="1">
    <location>
        <begin position="15"/>
        <end position="39"/>
    </location>
</feature>
<feature type="transmembrane region" description="Helical" evidence="1">
    <location>
        <begin position="84"/>
        <end position="102"/>
    </location>
</feature>
<dbReference type="EMBL" id="JAHUTI010000346">
    <property type="protein sequence ID" value="MED6231982.1"/>
    <property type="molecule type" value="Genomic_DNA"/>
</dbReference>
<protein>
    <recommendedName>
        <fullName evidence="4">ATP synthase F0 subunit 8</fullName>
    </recommendedName>
</protein>
<accession>A0ABU7A1V1</accession>
<keyword evidence="1" id="KW-1133">Transmembrane helix</keyword>
<keyword evidence="1" id="KW-0472">Membrane</keyword>
<proteinExistence type="predicted"/>
<organism evidence="2 3">
    <name type="scientific">Ataeniobius toweri</name>
    <dbReference type="NCBI Taxonomy" id="208326"/>
    <lineage>
        <taxon>Eukaryota</taxon>
        <taxon>Metazoa</taxon>
        <taxon>Chordata</taxon>
        <taxon>Craniata</taxon>
        <taxon>Vertebrata</taxon>
        <taxon>Euteleostomi</taxon>
        <taxon>Actinopterygii</taxon>
        <taxon>Neopterygii</taxon>
        <taxon>Teleostei</taxon>
        <taxon>Neoteleostei</taxon>
        <taxon>Acanthomorphata</taxon>
        <taxon>Ovalentaria</taxon>
        <taxon>Atherinomorphae</taxon>
        <taxon>Cyprinodontiformes</taxon>
        <taxon>Goodeidae</taxon>
        <taxon>Ataeniobius</taxon>
    </lineage>
</organism>
<evidence type="ECO:0000313" key="3">
    <source>
        <dbReference type="Proteomes" id="UP001345963"/>
    </source>
</evidence>
<keyword evidence="1" id="KW-0812">Transmembrane</keyword>
<evidence type="ECO:0008006" key="4">
    <source>
        <dbReference type="Google" id="ProtNLM"/>
    </source>
</evidence>
<evidence type="ECO:0000256" key="1">
    <source>
        <dbReference type="SAM" id="Phobius"/>
    </source>
</evidence>
<reference evidence="2 3" key="1">
    <citation type="submission" date="2021-07" db="EMBL/GenBank/DDBJ databases">
        <authorList>
            <person name="Palmer J.M."/>
        </authorList>
    </citation>
    <scope>NUCLEOTIDE SEQUENCE [LARGE SCALE GENOMIC DNA]</scope>
    <source>
        <strain evidence="2 3">AT_MEX2019</strain>
        <tissue evidence="2">Muscle</tissue>
    </source>
</reference>